<sequence length="192" mass="21462">MDTLELMKYRRSIRRYTDRQVPEEDLLKILEAGAYAPNAGGGQRSRFVACQDRMLNEAIGKLNIARFDRSHLVGGFVSKEQPSIIDDPTIRSGFYGAPTVITIFGPKSFLYSIPDAYCAAENMVIEATALGISSCILARGEETFSNPEGEKILCEWNIPDTMIARCFVILGYADGDYPMSKPRKEGRYMIVK</sequence>
<comment type="caution">
    <text evidence="4">The sequence shown here is derived from an EMBL/GenBank/DDBJ whole genome shotgun (WGS) entry which is preliminary data.</text>
</comment>
<name>A0A6L3K6K2_9BACE</name>
<dbReference type="RefSeq" id="WP_149946138.1">
    <property type="nucleotide sequence ID" value="NZ_JBBNMF010000007.1"/>
</dbReference>
<evidence type="ECO:0000256" key="2">
    <source>
        <dbReference type="ARBA" id="ARBA00023002"/>
    </source>
</evidence>
<evidence type="ECO:0000256" key="1">
    <source>
        <dbReference type="ARBA" id="ARBA00007118"/>
    </source>
</evidence>
<gene>
    <name evidence="4" type="ORF">F2Y87_03920</name>
</gene>
<dbReference type="Pfam" id="PF00881">
    <property type="entry name" value="Nitroreductase"/>
    <property type="match status" value="1"/>
</dbReference>
<dbReference type="Proteomes" id="UP000482653">
    <property type="component" value="Unassembled WGS sequence"/>
</dbReference>
<dbReference type="PANTHER" id="PTHR43673:SF10">
    <property type="entry name" value="NADH DEHYDROGENASE_NAD(P)H NITROREDUCTASE XCC3605-RELATED"/>
    <property type="match status" value="1"/>
</dbReference>
<evidence type="ECO:0000259" key="3">
    <source>
        <dbReference type="Pfam" id="PF00881"/>
    </source>
</evidence>
<dbReference type="SUPFAM" id="SSF55469">
    <property type="entry name" value="FMN-dependent nitroreductase-like"/>
    <property type="match status" value="1"/>
</dbReference>
<protein>
    <submittedName>
        <fullName evidence="4">Nitroreductase family protein</fullName>
    </submittedName>
</protein>
<evidence type="ECO:0000313" key="4">
    <source>
        <dbReference type="EMBL" id="KAA5421660.1"/>
    </source>
</evidence>
<dbReference type="PANTHER" id="PTHR43673">
    <property type="entry name" value="NAD(P)H NITROREDUCTASE YDGI-RELATED"/>
    <property type="match status" value="1"/>
</dbReference>
<evidence type="ECO:0000313" key="5">
    <source>
        <dbReference type="Proteomes" id="UP000482653"/>
    </source>
</evidence>
<dbReference type="InterPro" id="IPR000415">
    <property type="entry name" value="Nitroreductase-like"/>
</dbReference>
<dbReference type="AlphaFoldDB" id="A0A6L3K6K2"/>
<keyword evidence="2" id="KW-0560">Oxidoreductase</keyword>
<feature type="domain" description="Nitroreductase" evidence="3">
    <location>
        <begin position="8"/>
        <end position="159"/>
    </location>
</feature>
<dbReference type="Gene3D" id="3.40.109.10">
    <property type="entry name" value="NADH Oxidase"/>
    <property type="match status" value="1"/>
</dbReference>
<reference evidence="4 5" key="1">
    <citation type="journal article" date="2019" name="Nat. Med.">
        <title>A library of human gut bacterial isolates paired with longitudinal multiomics data enables mechanistic microbiome research.</title>
        <authorList>
            <person name="Poyet M."/>
            <person name="Groussin M."/>
            <person name="Gibbons S.M."/>
            <person name="Avila-Pacheco J."/>
            <person name="Jiang X."/>
            <person name="Kearney S.M."/>
            <person name="Perrotta A.R."/>
            <person name="Berdy B."/>
            <person name="Zhao S."/>
            <person name="Lieberman T.D."/>
            <person name="Swanson P.K."/>
            <person name="Smith M."/>
            <person name="Roesemann S."/>
            <person name="Alexander J.E."/>
            <person name="Rich S.A."/>
            <person name="Livny J."/>
            <person name="Vlamakis H."/>
            <person name="Clish C."/>
            <person name="Bullock K."/>
            <person name="Deik A."/>
            <person name="Scott J."/>
            <person name="Pierce K.A."/>
            <person name="Xavier R.J."/>
            <person name="Alm E.J."/>
        </authorList>
    </citation>
    <scope>NUCLEOTIDE SEQUENCE [LARGE SCALE GENOMIC DNA]</scope>
    <source>
        <strain evidence="4 5">BIOML-A8</strain>
    </source>
</reference>
<organism evidence="4 5">
    <name type="scientific">Bacteroides cellulosilyticus</name>
    <dbReference type="NCBI Taxonomy" id="246787"/>
    <lineage>
        <taxon>Bacteria</taxon>
        <taxon>Pseudomonadati</taxon>
        <taxon>Bacteroidota</taxon>
        <taxon>Bacteroidia</taxon>
        <taxon>Bacteroidales</taxon>
        <taxon>Bacteroidaceae</taxon>
        <taxon>Bacteroides</taxon>
    </lineage>
</organism>
<dbReference type="EMBL" id="VVYX01000004">
    <property type="protein sequence ID" value="KAA5421660.1"/>
    <property type="molecule type" value="Genomic_DNA"/>
</dbReference>
<dbReference type="GO" id="GO:0016491">
    <property type="term" value="F:oxidoreductase activity"/>
    <property type="evidence" value="ECO:0007669"/>
    <property type="project" value="UniProtKB-KW"/>
</dbReference>
<dbReference type="InterPro" id="IPR029479">
    <property type="entry name" value="Nitroreductase"/>
</dbReference>
<proteinExistence type="inferred from homology"/>
<comment type="similarity">
    <text evidence="1">Belongs to the nitroreductase family.</text>
</comment>
<accession>A0A6L3K6K2</accession>